<keyword evidence="3" id="KW-0378">Hydrolase</keyword>
<dbReference type="Proteomes" id="UP000712281">
    <property type="component" value="Unassembled WGS sequence"/>
</dbReference>
<dbReference type="GO" id="GO:0016926">
    <property type="term" value="P:protein desumoylation"/>
    <property type="evidence" value="ECO:0007669"/>
    <property type="project" value="TreeGrafter"/>
</dbReference>
<dbReference type="GO" id="GO:0006508">
    <property type="term" value="P:proteolysis"/>
    <property type="evidence" value="ECO:0007669"/>
    <property type="project" value="UniProtKB-KW"/>
</dbReference>
<comment type="similarity">
    <text evidence="1">Belongs to the peptidase C48 family.</text>
</comment>
<protein>
    <recommendedName>
        <fullName evidence="5">Ubiquitin-like protease family profile domain-containing protein</fullName>
    </recommendedName>
</protein>
<evidence type="ECO:0000256" key="1">
    <source>
        <dbReference type="ARBA" id="ARBA00005234"/>
    </source>
</evidence>
<evidence type="ECO:0000256" key="4">
    <source>
        <dbReference type="ARBA" id="ARBA00022807"/>
    </source>
</evidence>
<dbReference type="PANTHER" id="PTHR12606">
    <property type="entry name" value="SENTRIN/SUMO-SPECIFIC PROTEASE"/>
    <property type="match status" value="1"/>
</dbReference>
<organism evidence="6 7">
    <name type="scientific">Brassica cretica</name>
    <name type="common">Mustard</name>
    <dbReference type="NCBI Taxonomy" id="69181"/>
    <lineage>
        <taxon>Eukaryota</taxon>
        <taxon>Viridiplantae</taxon>
        <taxon>Streptophyta</taxon>
        <taxon>Embryophyta</taxon>
        <taxon>Tracheophyta</taxon>
        <taxon>Spermatophyta</taxon>
        <taxon>Magnoliopsida</taxon>
        <taxon>eudicotyledons</taxon>
        <taxon>Gunneridae</taxon>
        <taxon>Pentapetalae</taxon>
        <taxon>rosids</taxon>
        <taxon>malvids</taxon>
        <taxon>Brassicales</taxon>
        <taxon>Brassicaceae</taxon>
        <taxon>Brassiceae</taxon>
        <taxon>Brassica</taxon>
    </lineage>
</organism>
<dbReference type="EMBL" id="QGKW02002005">
    <property type="protein sequence ID" value="KAF2543360.1"/>
    <property type="molecule type" value="Genomic_DNA"/>
</dbReference>
<dbReference type="AlphaFoldDB" id="A0A8S9GBS5"/>
<dbReference type="GO" id="GO:0016929">
    <property type="term" value="F:deSUMOylase activity"/>
    <property type="evidence" value="ECO:0007669"/>
    <property type="project" value="TreeGrafter"/>
</dbReference>
<dbReference type="InterPro" id="IPR003653">
    <property type="entry name" value="Peptidase_C48_C"/>
</dbReference>
<evidence type="ECO:0000313" key="6">
    <source>
        <dbReference type="EMBL" id="KAF2543360.1"/>
    </source>
</evidence>
<dbReference type="PANTHER" id="PTHR12606:SF1">
    <property type="entry name" value="UBIQUITIN-LIKE-SPECIFIC PROTEASE 1A"/>
    <property type="match status" value="1"/>
</dbReference>
<evidence type="ECO:0000259" key="5">
    <source>
        <dbReference type="PROSITE" id="PS50600"/>
    </source>
</evidence>
<feature type="domain" description="Ubiquitin-like protease family profile" evidence="5">
    <location>
        <begin position="1"/>
        <end position="83"/>
    </location>
</feature>
<name>A0A8S9GBS5_BRACR</name>
<sequence>MNIHWTLAVISIKERKFQYLDSYKGREPRILDALGRYFVDEVRDKNEVDVDVSQWRQEFVQDLPEQSNGFDCGMFMLKYMDFYSRGLDLCFTEEHMAYFRVRTAKEILQLRAE</sequence>
<proteinExistence type="inferred from homology"/>
<evidence type="ECO:0000256" key="3">
    <source>
        <dbReference type="ARBA" id="ARBA00022801"/>
    </source>
</evidence>
<dbReference type="PROSITE" id="PS50600">
    <property type="entry name" value="ULP_PROTEASE"/>
    <property type="match status" value="1"/>
</dbReference>
<keyword evidence="4" id="KW-0788">Thiol protease</keyword>
<reference evidence="6" key="1">
    <citation type="submission" date="2019-12" db="EMBL/GenBank/DDBJ databases">
        <title>Genome sequencing and annotation of Brassica cretica.</title>
        <authorList>
            <person name="Studholme D.J."/>
            <person name="Sarris P.F."/>
        </authorList>
    </citation>
    <scope>NUCLEOTIDE SEQUENCE</scope>
    <source>
        <strain evidence="6">PFS-001/15</strain>
        <tissue evidence="6">Leaf</tissue>
    </source>
</reference>
<dbReference type="Gene3D" id="3.40.395.10">
    <property type="entry name" value="Adenoviral Proteinase, Chain A"/>
    <property type="match status" value="1"/>
</dbReference>
<dbReference type="Pfam" id="PF02902">
    <property type="entry name" value="Peptidase_C48"/>
    <property type="match status" value="1"/>
</dbReference>
<dbReference type="GO" id="GO:0005634">
    <property type="term" value="C:nucleus"/>
    <property type="evidence" value="ECO:0007669"/>
    <property type="project" value="TreeGrafter"/>
</dbReference>
<dbReference type="InterPro" id="IPR038765">
    <property type="entry name" value="Papain-like_cys_pep_sf"/>
</dbReference>
<evidence type="ECO:0000313" key="7">
    <source>
        <dbReference type="Proteomes" id="UP000712281"/>
    </source>
</evidence>
<gene>
    <name evidence="6" type="ORF">F2Q68_00033095</name>
</gene>
<evidence type="ECO:0000256" key="2">
    <source>
        <dbReference type="ARBA" id="ARBA00022670"/>
    </source>
</evidence>
<keyword evidence="2" id="KW-0645">Protease</keyword>
<dbReference type="SUPFAM" id="SSF54001">
    <property type="entry name" value="Cysteine proteinases"/>
    <property type="match status" value="1"/>
</dbReference>
<accession>A0A8S9GBS5</accession>
<comment type="caution">
    <text evidence="6">The sequence shown here is derived from an EMBL/GenBank/DDBJ whole genome shotgun (WGS) entry which is preliminary data.</text>
</comment>